<evidence type="ECO:0000256" key="4">
    <source>
        <dbReference type="ARBA" id="ARBA00022747"/>
    </source>
</evidence>
<dbReference type="GO" id="GO:0032259">
    <property type="term" value="P:methylation"/>
    <property type="evidence" value="ECO:0007669"/>
    <property type="project" value="UniProtKB-KW"/>
</dbReference>
<dbReference type="EC" id="2.1.1.-" evidence="5"/>
<dbReference type="GO" id="GO:0003677">
    <property type="term" value="F:DNA binding"/>
    <property type="evidence" value="ECO:0007669"/>
    <property type="project" value="InterPro"/>
</dbReference>
<dbReference type="PRINTS" id="PR00508">
    <property type="entry name" value="S21N4MTFRASE"/>
</dbReference>
<organism evidence="7 8">
    <name type="scientific">Dysosmobacter welbionis</name>
    <dbReference type="NCBI Taxonomy" id="2093857"/>
    <lineage>
        <taxon>Bacteria</taxon>
        <taxon>Bacillati</taxon>
        <taxon>Bacillota</taxon>
        <taxon>Clostridia</taxon>
        <taxon>Eubacteriales</taxon>
        <taxon>Oscillospiraceae</taxon>
        <taxon>Dysosmobacter</taxon>
    </lineage>
</organism>
<keyword evidence="4" id="KW-0680">Restriction system</keyword>
<evidence type="ECO:0000313" key="8">
    <source>
        <dbReference type="Proteomes" id="UP000298642"/>
    </source>
</evidence>
<proteinExistence type="inferred from homology"/>
<dbReference type="KEGG" id="obj:EIO64_08090"/>
<keyword evidence="8" id="KW-1185">Reference proteome</keyword>
<sequence length="226" mass="26131">MENRAFNMDCMEAMRSMPDQCFDLAVVDPPYGIDAANMNLGLGKTKKCSKIQNRNFGKKGWDKNIPPEKYFRELERVSKRQVIFGGNYFTPFLEQAHRGWIVWYKGQQGLTMSDCELAYSTFDTPTRVVIINRAQFQKEGFKIHPTQKPVALYAWIFQHYANHGDRILDTHLGSGSSRIAAWDAGLDFIGYEIDREYFEAQEKRFQQHTAQLSIFGEGVSDHNIHF</sequence>
<protein>
    <recommendedName>
        <fullName evidence="5">Methyltransferase</fullName>
        <ecNumber evidence="5">2.1.1.-</ecNumber>
    </recommendedName>
</protein>
<name>A0A4D7AXZ9_9FIRM</name>
<dbReference type="InterPro" id="IPR002941">
    <property type="entry name" value="DNA_methylase_N4/N6"/>
</dbReference>
<dbReference type="Proteomes" id="UP000298642">
    <property type="component" value="Chromosome"/>
</dbReference>
<evidence type="ECO:0000256" key="1">
    <source>
        <dbReference type="ARBA" id="ARBA00006594"/>
    </source>
</evidence>
<evidence type="ECO:0000313" key="7">
    <source>
        <dbReference type="EMBL" id="QCI59187.1"/>
    </source>
</evidence>
<keyword evidence="2 7" id="KW-0489">Methyltransferase</keyword>
<accession>A0A4D7AXZ9</accession>
<evidence type="ECO:0000256" key="5">
    <source>
        <dbReference type="RuleBase" id="RU362026"/>
    </source>
</evidence>
<dbReference type="REBASE" id="311150">
    <property type="entry name" value="M.ObaJ115ORF8090P"/>
</dbReference>
<comment type="similarity">
    <text evidence="1 5">Belongs to the N(4)/N(6)-methyltransferase family.</text>
</comment>
<feature type="domain" description="DNA methylase N-4/N-6" evidence="6">
    <location>
        <begin position="130"/>
        <end position="201"/>
    </location>
</feature>
<dbReference type="PROSITE" id="PS00092">
    <property type="entry name" value="N6_MTASE"/>
    <property type="match status" value="1"/>
</dbReference>
<dbReference type="GO" id="GO:0009307">
    <property type="term" value="P:DNA restriction-modification system"/>
    <property type="evidence" value="ECO:0007669"/>
    <property type="project" value="UniProtKB-KW"/>
</dbReference>
<gene>
    <name evidence="7" type="ORF">EIO64_08090</name>
</gene>
<keyword evidence="3 7" id="KW-0808">Transferase</keyword>
<dbReference type="AlphaFoldDB" id="A0A4D7AXZ9"/>
<evidence type="ECO:0000259" key="6">
    <source>
        <dbReference type="Pfam" id="PF01555"/>
    </source>
</evidence>
<dbReference type="SUPFAM" id="SSF53335">
    <property type="entry name" value="S-adenosyl-L-methionine-dependent methyltransferases"/>
    <property type="match status" value="1"/>
</dbReference>
<dbReference type="GO" id="GO:0008170">
    <property type="term" value="F:N-methyltransferase activity"/>
    <property type="evidence" value="ECO:0007669"/>
    <property type="project" value="InterPro"/>
</dbReference>
<reference evidence="8" key="1">
    <citation type="submission" date="2018-12" db="EMBL/GenBank/DDBJ databases">
        <title>Dusodibacter welbiota gen. nov., sp. nov., isolated from human faeces and emended description of the Oscillibacter genus.</title>
        <authorList>
            <person name="Le Roy T."/>
            <person name="Van der Smissen P."/>
            <person name="Delzenne N."/>
            <person name="Muccioli G."/>
            <person name="Collet J.F."/>
            <person name="Cani P.D."/>
        </authorList>
    </citation>
    <scope>NUCLEOTIDE SEQUENCE [LARGE SCALE GENOMIC DNA]</scope>
    <source>
        <strain evidence="8">J115</strain>
    </source>
</reference>
<dbReference type="Pfam" id="PF01555">
    <property type="entry name" value="N6_N4_Mtase"/>
    <property type="match status" value="1"/>
</dbReference>
<dbReference type="InterPro" id="IPR029063">
    <property type="entry name" value="SAM-dependent_MTases_sf"/>
</dbReference>
<dbReference type="EMBL" id="CP034413">
    <property type="protein sequence ID" value="QCI59187.1"/>
    <property type="molecule type" value="Genomic_DNA"/>
</dbReference>
<dbReference type="RefSeq" id="WP_136891175.1">
    <property type="nucleotide sequence ID" value="NZ_CP034413.3"/>
</dbReference>
<evidence type="ECO:0000256" key="3">
    <source>
        <dbReference type="ARBA" id="ARBA00022679"/>
    </source>
</evidence>
<dbReference type="InterPro" id="IPR002052">
    <property type="entry name" value="DNA_methylase_N6_adenine_CS"/>
</dbReference>
<dbReference type="InterPro" id="IPR001091">
    <property type="entry name" value="RM_Methyltransferase"/>
</dbReference>
<evidence type="ECO:0000256" key="2">
    <source>
        <dbReference type="ARBA" id="ARBA00022603"/>
    </source>
</evidence>
<dbReference type="Gene3D" id="3.40.50.150">
    <property type="entry name" value="Vaccinia Virus protein VP39"/>
    <property type="match status" value="1"/>
</dbReference>